<gene>
    <name evidence="1" type="ORF">QBC38DRAFT_482430</name>
</gene>
<dbReference type="AlphaFoldDB" id="A0AAN7BLS9"/>
<dbReference type="EMBL" id="MU865362">
    <property type="protein sequence ID" value="KAK4225659.1"/>
    <property type="molecule type" value="Genomic_DNA"/>
</dbReference>
<reference evidence="1" key="1">
    <citation type="journal article" date="2023" name="Mol. Phylogenet. Evol.">
        <title>Genome-scale phylogeny and comparative genomics of the fungal order Sordariales.</title>
        <authorList>
            <person name="Hensen N."/>
            <person name="Bonometti L."/>
            <person name="Westerberg I."/>
            <person name="Brannstrom I.O."/>
            <person name="Guillou S."/>
            <person name="Cros-Aarteil S."/>
            <person name="Calhoun S."/>
            <person name="Haridas S."/>
            <person name="Kuo A."/>
            <person name="Mondo S."/>
            <person name="Pangilinan J."/>
            <person name="Riley R."/>
            <person name="LaButti K."/>
            <person name="Andreopoulos B."/>
            <person name="Lipzen A."/>
            <person name="Chen C."/>
            <person name="Yan M."/>
            <person name="Daum C."/>
            <person name="Ng V."/>
            <person name="Clum A."/>
            <person name="Steindorff A."/>
            <person name="Ohm R.A."/>
            <person name="Martin F."/>
            <person name="Silar P."/>
            <person name="Natvig D.O."/>
            <person name="Lalanne C."/>
            <person name="Gautier V."/>
            <person name="Ament-Velasquez S.L."/>
            <person name="Kruys A."/>
            <person name="Hutchinson M.I."/>
            <person name="Powell A.J."/>
            <person name="Barry K."/>
            <person name="Miller A.N."/>
            <person name="Grigoriev I.V."/>
            <person name="Debuchy R."/>
            <person name="Gladieux P."/>
            <person name="Hiltunen Thoren M."/>
            <person name="Johannesson H."/>
        </authorList>
    </citation>
    <scope>NUCLEOTIDE SEQUENCE</scope>
    <source>
        <strain evidence="1">CBS 990.96</strain>
    </source>
</reference>
<evidence type="ECO:0000313" key="1">
    <source>
        <dbReference type="EMBL" id="KAK4225659.1"/>
    </source>
</evidence>
<keyword evidence="2" id="KW-1185">Reference proteome</keyword>
<sequence>MKYTVSEPHKATQLLDLPNELLESIAKSFYSLSRHGFNSCLTLAQPHAKTRFNTLDYYEQRVGLSNLSKTSHRLRNICQPVLYEEFVPIRPSQHSIASLPYLNSMRPVILDSRLHLFIMAVIRRPDLAARVRRVHLSADILTDTPEQMGYAAVKFASKICGFDLTEFVNLWDPEYLLKRHDLRYNQRCSQKTGGMLVTVLIGLLPNLYHLSIQSGWMNKRQVPPRAIQMVSGTKSLPLRVLDISNFWCGIVYQHVPEHKWKRITAKEDARFDEQKEDMVRPKSLEDWPGFEPVDLEEGNNLPCRIGV</sequence>
<name>A0AAN7BLS9_9PEZI</name>
<organism evidence="1 2">
    <name type="scientific">Podospora fimiseda</name>
    <dbReference type="NCBI Taxonomy" id="252190"/>
    <lineage>
        <taxon>Eukaryota</taxon>
        <taxon>Fungi</taxon>
        <taxon>Dikarya</taxon>
        <taxon>Ascomycota</taxon>
        <taxon>Pezizomycotina</taxon>
        <taxon>Sordariomycetes</taxon>
        <taxon>Sordariomycetidae</taxon>
        <taxon>Sordariales</taxon>
        <taxon>Podosporaceae</taxon>
        <taxon>Podospora</taxon>
    </lineage>
</organism>
<proteinExistence type="predicted"/>
<comment type="caution">
    <text evidence="1">The sequence shown here is derived from an EMBL/GenBank/DDBJ whole genome shotgun (WGS) entry which is preliminary data.</text>
</comment>
<protein>
    <submittedName>
        <fullName evidence="1">Uncharacterized protein</fullName>
    </submittedName>
</protein>
<dbReference type="Proteomes" id="UP001301958">
    <property type="component" value="Unassembled WGS sequence"/>
</dbReference>
<reference evidence="1" key="2">
    <citation type="submission" date="2023-05" db="EMBL/GenBank/DDBJ databases">
        <authorList>
            <consortium name="Lawrence Berkeley National Laboratory"/>
            <person name="Steindorff A."/>
            <person name="Hensen N."/>
            <person name="Bonometti L."/>
            <person name="Westerberg I."/>
            <person name="Brannstrom I.O."/>
            <person name="Guillou S."/>
            <person name="Cros-Aarteil S."/>
            <person name="Calhoun S."/>
            <person name="Haridas S."/>
            <person name="Kuo A."/>
            <person name="Mondo S."/>
            <person name="Pangilinan J."/>
            <person name="Riley R."/>
            <person name="Labutti K."/>
            <person name="Andreopoulos B."/>
            <person name="Lipzen A."/>
            <person name="Chen C."/>
            <person name="Yanf M."/>
            <person name="Daum C."/>
            <person name="Ng V."/>
            <person name="Clum A."/>
            <person name="Ohm R."/>
            <person name="Martin F."/>
            <person name="Silar P."/>
            <person name="Natvig D."/>
            <person name="Lalanne C."/>
            <person name="Gautier V."/>
            <person name="Ament-Velasquez S.L."/>
            <person name="Kruys A."/>
            <person name="Hutchinson M.I."/>
            <person name="Powell A.J."/>
            <person name="Barry K."/>
            <person name="Miller A.N."/>
            <person name="Grigoriev I.V."/>
            <person name="Debuchy R."/>
            <person name="Gladieux P."/>
            <person name="Thoren M.H."/>
            <person name="Johannesson H."/>
        </authorList>
    </citation>
    <scope>NUCLEOTIDE SEQUENCE</scope>
    <source>
        <strain evidence="1">CBS 990.96</strain>
    </source>
</reference>
<accession>A0AAN7BLS9</accession>
<evidence type="ECO:0000313" key="2">
    <source>
        <dbReference type="Proteomes" id="UP001301958"/>
    </source>
</evidence>